<protein>
    <submittedName>
        <fullName evidence="1">Uncharacterized protein</fullName>
    </submittedName>
</protein>
<comment type="caution">
    <text evidence="1">The sequence shown here is derived from an EMBL/GenBank/DDBJ whole genome shotgun (WGS) entry which is preliminary data.</text>
</comment>
<name>A0ABS8WXI4_DATST</name>
<evidence type="ECO:0000313" key="2">
    <source>
        <dbReference type="Proteomes" id="UP000823775"/>
    </source>
</evidence>
<feature type="non-terminal residue" evidence="1">
    <location>
        <position position="1"/>
    </location>
</feature>
<sequence>ARYIFDVEGEQFISEGKAQIVSVLDSMNNPWEPREWPVVVVRLICTCREDGDS</sequence>
<accession>A0ABS8WXI4</accession>
<gene>
    <name evidence="1" type="ORF">HAX54_007707</name>
</gene>
<dbReference type="Proteomes" id="UP000823775">
    <property type="component" value="Unassembled WGS sequence"/>
</dbReference>
<organism evidence="1 2">
    <name type="scientific">Datura stramonium</name>
    <name type="common">Jimsonweed</name>
    <name type="synonym">Common thornapple</name>
    <dbReference type="NCBI Taxonomy" id="4076"/>
    <lineage>
        <taxon>Eukaryota</taxon>
        <taxon>Viridiplantae</taxon>
        <taxon>Streptophyta</taxon>
        <taxon>Embryophyta</taxon>
        <taxon>Tracheophyta</taxon>
        <taxon>Spermatophyta</taxon>
        <taxon>Magnoliopsida</taxon>
        <taxon>eudicotyledons</taxon>
        <taxon>Gunneridae</taxon>
        <taxon>Pentapetalae</taxon>
        <taxon>asterids</taxon>
        <taxon>lamiids</taxon>
        <taxon>Solanales</taxon>
        <taxon>Solanaceae</taxon>
        <taxon>Solanoideae</taxon>
        <taxon>Datureae</taxon>
        <taxon>Datura</taxon>
    </lineage>
</organism>
<reference evidence="1 2" key="1">
    <citation type="journal article" date="2021" name="BMC Genomics">
        <title>Datura genome reveals duplications of psychoactive alkaloid biosynthetic genes and high mutation rate following tissue culture.</title>
        <authorList>
            <person name="Rajewski A."/>
            <person name="Carter-House D."/>
            <person name="Stajich J."/>
            <person name="Litt A."/>
        </authorList>
    </citation>
    <scope>NUCLEOTIDE SEQUENCE [LARGE SCALE GENOMIC DNA]</scope>
    <source>
        <strain evidence="1">AR-01</strain>
    </source>
</reference>
<evidence type="ECO:0000313" key="1">
    <source>
        <dbReference type="EMBL" id="MCE3216720.1"/>
    </source>
</evidence>
<feature type="non-terminal residue" evidence="1">
    <location>
        <position position="53"/>
    </location>
</feature>
<proteinExistence type="predicted"/>
<dbReference type="EMBL" id="JACEIK010013974">
    <property type="protein sequence ID" value="MCE3216720.1"/>
    <property type="molecule type" value="Genomic_DNA"/>
</dbReference>
<keyword evidence="2" id="KW-1185">Reference proteome</keyword>